<accession>A0A165DEJ8</accession>
<proteinExistence type="predicted"/>
<dbReference type="AlphaFoldDB" id="A0A165DEJ8"/>
<dbReference type="InterPro" id="IPR043573">
    <property type="entry name" value="Fig4-like"/>
</dbReference>
<gene>
    <name evidence="2" type="ORF">LAESUDRAFT_737768</name>
</gene>
<dbReference type="STRING" id="1314785.A0A165DEJ8"/>
<dbReference type="Proteomes" id="UP000076871">
    <property type="component" value="Unassembled WGS sequence"/>
</dbReference>
<dbReference type="GO" id="GO:0046856">
    <property type="term" value="P:phosphatidylinositol dephosphorylation"/>
    <property type="evidence" value="ECO:0007669"/>
    <property type="project" value="InterPro"/>
</dbReference>
<keyword evidence="1" id="KW-0378">Hydrolase</keyword>
<name>A0A165DEJ8_9APHY</name>
<dbReference type="GeneID" id="63827851"/>
<organism evidence="2 3">
    <name type="scientific">Laetiporus sulphureus 93-53</name>
    <dbReference type="NCBI Taxonomy" id="1314785"/>
    <lineage>
        <taxon>Eukaryota</taxon>
        <taxon>Fungi</taxon>
        <taxon>Dikarya</taxon>
        <taxon>Basidiomycota</taxon>
        <taxon>Agaricomycotina</taxon>
        <taxon>Agaricomycetes</taxon>
        <taxon>Polyporales</taxon>
        <taxon>Laetiporus</taxon>
    </lineage>
</organism>
<dbReference type="GO" id="GO:0043813">
    <property type="term" value="F:phosphatidylinositol-3,5-bisphosphate 5-phosphatase activity"/>
    <property type="evidence" value="ECO:0007669"/>
    <property type="project" value="InterPro"/>
</dbReference>
<keyword evidence="3" id="KW-1185">Reference proteome</keyword>
<dbReference type="RefSeq" id="XP_040762451.1">
    <property type="nucleotide sequence ID" value="XM_040910822.1"/>
</dbReference>
<dbReference type="OrthoDB" id="405996at2759"/>
<evidence type="ECO:0000313" key="3">
    <source>
        <dbReference type="Proteomes" id="UP000076871"/>
    </source>
</evidence>
<evidence type="ECO:0000313" key="2">
    <source>
        <dbReference type="EMBL" id="KZT04711.1"/>
    </source>
</evidence>
<protein>
    <submittedName>
        <fullName evidence="2">Uncharacterized protein</fullName>
    </submittedName>
</protein>
<dbReference type="EMBL" id="KV427634">
    <property type="protein sequence ID" value="KZT04711.1"/>
    <property type="molecule type" value="Genomic_DNA"/>
</dbReference>
<dbReference type="PANTHER" id="PTHR45738">
    <property type="entry name" value="POLYPHOSPHOINOSITIDE PHOSPHATASE"/>
    <property type="match status" value="1"/>
</dbReference>
<dbReference type="InParanoid" id="A0A165DEJ8"/>
<dbReference type="PANTHER" id="PTHR45738:SF5">
    <property type="entry name" value="POLYPHOSPHOINOSITIDE PHOSPHATASE"/>
    <property type="match status" value="1"/>
</dbReference>
<evidence type="ECO:0000256" key="1">
    <source>
        <dbReference type="ARBA" id="ARBA00022801"/>
    </source>
</evidence>
<reference evidence="2 3" key="1">
    <citation type="journal article" date="2016" name="Mol. Biol. Evol.">
        <title>Comparative Genomics of Early-Diverging Mushroom-Forming Fungi Provides Insights into the Origins of Lignocellulose Decay Capabilities.</title>
        <authorList>
            <person name="Nagy L.G."/>
            <person name="Riley R."/>
            <person name="Tritt A."/>
            <person name="Adam C."/>
            <person name="Daum C."/>
            <person name="Floudas D."/>
            <person name="Sun H."/>
            <person name="Yadav J.S."/>
            <person name="Pangilinan J."/>
            <person name="Larsson K.H."/>
            <person name="Matsuura K."/>
            <person name="Barry K."/>
            <person name="Labutti K."/>
            <person name="Kuo R."/>
            <person name="Ohm R.A."/>
            <person name="Bhattacharya S.S."/>
            <person name="Shirouzu T."/>
            <person name="Yoshinaga Y."/>
            <person name="Martin F.M."/>
            <person name="Grigoriev I.V."/>
            <person name="Hibbett D.S."/>
        </authorList>
    </citation>
    <scope>NUCLEOTIDE SEQUENCE [LARGE SCALE GENOMIC DNA]</scope>
    <source>
        <strain evidence="2 3">93-53</strain>
    </source>
</reference>
<sequence>MLTEMYHDHGDSLALQYTGSALINQVETYRHMPHWNSHSRDIIEHLRCFYQTAINPFLGMNPDWQTTCPLQRDKYQKWYKEEHLEPAYMLEDCQKGIMQFVNTCRNYWIEYHRPKHIAFSVNSILKLPGLMDGIRRWISSSPASNAISVDQNSTKYIAEQLMNQTVSLKEENEYEE</sequence>